<organism evidence="2 3">
    <name type="scientific">Rhizobium hidalgonense</name>
    <dbReference type="NCBI Taxonomy" id="1538159"/>
    <lineage>
        <taxon>Bacteria</taxon>
        <taxon>Pseudomonadati</taxon>
        <taxon>Pseudomonadota</taxon>
        <taxon>Alphaproteobacteria</taxon>
        <taxon>Hyphomicrobiales</taxon>
        <taxon>Rhizobiaceae</taxon>
        <taxon>Rhizobium/Agrobacterium group</taxon>
        <taxon>Rhizobium</taxon>
    </lineage>
</organism>
<feature type="domain" description="DUF8198" evidence="1">
    <location>
        <begin position="2"/>
        <end position="73"/>
    </location>
</feature>
<evidence type="ECO:0000313" key="2">
    <source>
        <dbReference type="EMBL" id="MDR9778091.1"/>
    </source>
</evidence>
<dbReference type="Pfam" id="PF26621">
    <property type="entry name" value="DUF8198"/>
    <property type="match status" value="1"/>
</dbReference>
<dbReference type="EMBL" id="JAVLSF010000459">
    <property type="protein sequence ID" value="MDR9778091.1"/>
    <property type="molecule type" value="Genomic_DNA"/>
</dbReference>
<protein>
    <recommendedName>
        <fullName evidence="1">DUF8198 domain-containing protein</fullName>
    </recommendedName>
</protein>
<proteinExistence type="predicted"/>
<feature type="non-terminal residue" evidence="2">
    <location>
        <position position="1"/>
    </location>
</feature>
<gene>
    <name evidence="2" type="ORF">RJJ65_36765</name>
</gene>
<comment type="caution">
    <text evidence="2">The sequence shown here is derived from an EMBL/GenBank/DDBJ whole genome shotgun (WGS) entry which is preliminary data.</text>
</comment>
<evidence type="ECO:0000313" key="3">
    <source>
        <dbReference type="Proteomes" id="UP001268610"/>
    </source>
</evidence>
<accession>A0AAJ2H5G5</accession>
<evidence type="ECO:0000259" key="1">
    <source>
        <dbReference type="Pfam" id="PF26621"/>
    </source>
</evidence>
<dbReference type="InterPro" id="IPR058063">
    <property type="entry name" value="FFLEE_fam"/>
</dbReference>
<sequence length="75" mass="8377">ISLDKYVRSRMVRAAFKMSKGLATKYKVVPIYEFAAEGFEAMKPLASAEVFVNTFTAKERDIVANVHSGNPYPFA</sequence>
<dbReference type="Proteomes" id="UP001268610">
    <property type="component" value="Unassembled WGS sequence"/>
</dbReference>
<dbReference type="NCBIfam" id="NF047641">
    <property type="entry name" value="FFLEE_fam"/>
    <property type="match status" value="1"/>
</dbReference>
<dbReference type="AlphaFoldDB" id="A0AAJ2H5G5"/>
<name>A0AAJ2H5G5_9HYPH</name>
<reference evidence="2" key="1">
    <citation type="submission" date="2023-04" db="EMBL/GenBank/DDBJ databases">
        <title>Genomic characterization of faba bean (Vicia faba) microsymbionts in Mexican soils.</title>
        <authorList>
            <person name="Rivera Orduna F.N."/>
            <person name="Guevara-Luna J."/>
            <person name="Yan J."/>
            <person name="Arroyo-Herrera I."/>
            <person name="Li Y."/>
            <person name="Vasquez-Murrieta M.S."/>
            <person name="Wang E.T."/>
        </authorList>
    </citation>
    <scope>NUCLEOTIDE SEQUENCE</scope>
    <source>
        <strain evidence="2">CH26</strain>
    </source>
</reference>
<dbReference type="InterPro" id="IPR058511">
    <property type="entry name" value="DUF8198"/>
</dbReference>